<organism evidence="14 15">
    <name type="scientific">Roseivirga pacifica</name>
    <dbReference type="NCBI Taxonomy" id="1267423"/>
    <lineage>
        <taxon>Bacteria</taxon>
        <taxon>Pseudomonadati</taxon>
        <taxon>Bacteroidota</taxon>
        <taxon>Cytophagia</taxon>
        <taxon>Cytophagales</taxon>
        <taxon>Roseivirgaceae</taxon>
        <taxon>Roseivirga</taxon>
    </lineage>
</organism>
<accession>A0A1I0QLE7</accession>
<dbReference type="Pfam" id="PF02687">
    <property type="entry name" value="FtsX"/>
    <property type="match status" value="1"/>
</dbReference>
<gene>
    <name evidence="14" type="ORF">SAMN05216290_2437</name>
</gene>
<evidence type="ECO:0000256" key="1">
    <source>
        <dbReference type="ARBA" id="ARBA00004651"/>
    </source>
</evidence>
<evidence type="ECO:0000313" key="14">
    <source>
        <dbReference type="EMBL" id="SEW27920.1"/>
    </source>
</evidence>
<dbReference type="AlphaFoldDB" id="A0A1I0QLE7"/>
<keyword evidence="8 10" id="KW-0472">Membrane</keyword>
<evidence type="ECO:0000256" key="10">
    <source>
        <dbReference type="PIRNR" id="PIRNR003097"/>
    </source>
</evidence>
<feature type="transmembrane region" description="Helical" evidence="11">
    <location>
        <begin position="20"/>
        <end position="41"/>
    </location>
</feature>
<dbReference type="InterPro" id="IPR040690">
    <property type="entry name" value="FtsX_ECD"/>
</dbReference>
<evidence type="ECO:0000259" key="12">
    <source>
        <dbReference type="Pfam" id="PF02687"/>
    </source>
</evidence>
<keyword evidence="15" id="KW-1185">Reference proteome</keyword>
<evidence type="ECO:0000256" key="6">
    <source>
        <dbReference type="ARBA" id="ARBA00022692"/>
    </source>
</evidence>
<dbReference type="Gene3D" id="3.30.70.3040">
    <property type="match status" value="1"/>
</dbReference>
<dbReference type="EMBL" id="FOIR01000002">
    <property type="protein sequence ID" value="SEW27920.1"/>
    <property type="molecule type" value="Genomic_DNA"/>
</dbReference>
<feature type="transmembrane region" description="Helical" evidence="11">
    <location>
        <begin position="263"/>
        <end position="283"/>
    </location>
</feature>
<keyword evidence="7 11" id="KW-1133">Transmembrane helix</keyword>
<comment type="similarity">
    <text evidence="2 10">Belongs to the ABC-4 integral membrane protein family. FtsX subfamily.</text>
</comment>
<dbReference type="PANTHER" id="PTHR47755:SF1">
    <property type="entry name" value="CELL DIVISION PROTEIN FTSX"/>
    <property type="match status" value="1"/>
</dbReference>
<dbReference type="OrthoDB" id="9813411at2"/>
<proteinExistence type="inferred from homology"/>
<protein>
    <recommendedName>
        <fullName evidence="3 10">Cell division protein FtsX</fullName>
    </recommendedName>
</protein>
<evidence type="ECO:0000256" key="8">
    <source>
        <dbReference type="ARBA" id="ARBA00023136"/>
    </source>
</evidence>
<sequence length="299" mass="33067">MAADPKKFKKKKKLGSYQYVSVIFSITLALFVIGLFGILVLQAQQLTANIKSNIELQVYLNKEVSQNQINRIKTELAGSPYALKLEGEKPTTFISKEEAAKAFIAQTGEDFSEFLGDNPLRDAITLRIAEDYQSNAKLDSLSNRIESISGVYEVTYVENLVDSINSNLTKIGLVLVAIAAILTFVVILLINNTIKLALFSQRFLIRSMQLVGAKSSFIRGPFLKKSFLHGIIAGLIASALLFGLLTFANQKIEGLESLQSQQLMLIVFGVLVIIGGIMAYYSTARAMNKYLKMSLDELY</sequence>
<dbReference type="GO" id="GO:0051301">
    <property type="term" value="P:cell division"/>
    <property type="evidence" value="ECO:0007669"/>
    <property type="project" value="UniProtKB-KW"/>
</dbReference>
<keyword evidence="4 10" id="KW-1003">Cell membrane</keyword>
<feature type="domain" description="FtsX extracellular" evidence="13">
    <location>
        <begin position="54"/>
        <end position="154"/>
    </location>
</feature>
<evidence type="ECO:0000313" key="15">
    <source>
        <dbReference type="Proteomes" id="UP000199437"/>
    </source>
</evidence>
<name>A0A1I0QLE7_9BACT</name>
<dbReference type="Proteomes" id="UP000199437">
    <property type="component" value="Unassembled WGS sequence"/>
</dbReference>
<dbReference type="STRING" id="1267423.SAMN05216290_2437"/>
<evidence type="ECO:0000256" key="11">
    <source>
        <dbReference type="SAM" id="Phobius"/>
    </source>
</evidence>
<evidence type="ECO:0000259" key="13">
    <source>
        <dbReference type="Pfam" id="PF18075"/>
    </source>
</evidence>
<evidence type="ECO:0000256" key="3">
    <source>
        <dbReference type="ARBA" id="ARBA00021907"/>
    </source>
</evidence>
<dbReference type="InterPro" id="IPR003838">
    <property type="entry name" value="ABC3_permease_C"/>
</dbReference>
<comment type="subcellular location">
    <subcellularLocation>
        <location evidence="1">Cell membrane</location>
        <topology evidence="1">Multi-pass membrane protein</topology>
    </subcellularLocation>
</comment>
<feature type="transmembrane region" description="Helical" evidence="11">
    <location>
        <begin position="171"/>
        <end position="190"/>
    </location>
</feature>
<dbReference type="PIRSF" id="PIRSF003097">
    <property type="entry name" value="FtsX"/>
    <property type="match status" value="1"/>
</dbReference>
<keyword evidence="6 11" id="KW-0812">Transmembrane</keyword>
<dbReference type="PANTHER" id="PTHR47755">
    <property type="entry name" value="CELL DIVISION PROTEIN FTSX"/>
    <property type="match status" value="1"/>
</dbReference>
<feature type="transmembrane region" description="Helical" evidence="11">
    <location>
        <begin position="227"/>
        <end position="248"/>
    </location>
</feature>
<dbReference type="GO" id="GO:0005886">
    <property type="term" value="C:plasma membrane"/>
    <property type="evidence" value="ECO:0007669"/>
    <property type="project" value="UniProtKB-SubCell"/>
</dbReference>
<evidence type="ECO:0000256" key="9">
    <source>
        <dbReference type="ARBA" id="ARBA00023306"/>
    </source>
</evidence>
<feature type="domain" description="ABC3 transporter permease C-terminal" evidence="12">
    <location>
        <begin position="177"/>
        <end position="290"/>
    </location>
</feature>
<keyword evidence="5 10" id="KW-0132">Cell division</keyword>
<evidence type="ECO:0000256" key="2">
    <source>
        <dbReference type="ARBA" id="ARBA00007379"/>
    </source>
</evidence>
<evidence type="ECO:0000256" key="7">
    <source>
        <dbReference type="ARBA" id="ARBA00022989"/>
    </source>
</evidence>
<evidence type="ECO:0000256" key="4">
    <source>
        <dbReference type="ARBA" id="ARBA00022475"/>
    </source>
</evidence>
<reference evidence="15" key="1">
    <citation type="submission" date="2016-10" db="EMBL/GenBank/DDBJ databases">
        <authorList>
            <person name="Varghese N."/>
            <person name="Submissions S."/>
        </authorList>
    </citation>
    <scope>NUCLEOTIDE SEQUENCE [LARGE SCALE GENOMIC DNA]</scope>
    <source>
        <strain evidence="15">CGMCC 1.12402</strain>
    </source>
</reference>
<keyword evidence="9 10" id="KW-0131">Cell cycle</keyword>
<dbReference type="InterPro" id="IPR004513">
    <property type="entry name" value="FtsX"/>
</dbReference>
<dbReference type="Pfam" id="PF18075">
    <property type="entry name" value="FtsX_ECD"/>
    <property type="match status" value="1"/>
</dbReference>
<evidence type="ECO:0000256" key="5">
    <source>
        <dbReference type="ARBA" id="ARBA00022618"/>
    </source>
</evidence>